<dbReference type="GO" id="GO:0009307">
    <property type="term" value="P:DNA restriction-modification system"/>
    <property type="evidence" value="ECO:0007669"/>
    <property type="project" value="InterPro"/>
</dbReference>
<dbReference type="InterPro" id="IPR011335">
    <property type="entry name" value="Restrct_endonuc-II-like"/>
</dbReference>
<keyword evidence="3" id="KW-1185">Reference proteome</keyword>
<evidence type="ECO:0000313" key="3">
    <source>
        <dbReference type="Proteomes" id="UP000094256"/>
    </source>
</evidence>
<dbReference type="InterPro" id="IPR011856">
    <property type="entry name" value="tRNA_endonuc-like_dom_sf"/>
</dbReference>
<dbReference type="SUPFAM" id="SSF52980">
    <property type="entry name" value="Restriction endonuclease-like"/>
    <property type="match status" value="1"/>
</dbReference>
<dbReference type="Proteomes" id="UP000094256">
    <property type="component" value="Chromosome"/>
</dbReference>
<feature type="domain" description="Restriction endonuclease type IV Mrr" evidence="1">
    <location>
        <begin position="113"/>
        <end position="224"/>
    </location>
</feature>
<name>A0A1B3ZFY5_9SPHN</name>
<dbReference type="PANTHER" id="PTHR30015">
    <property type="entry name" value="MRR RESTRICTION SYSTEM PROTEIN"/>
    <property type="match status" value="1"/>
</dbReference>
<reference evidence="2 3" key="1">
    <citation type="submission" date="2016-01" db="EMBL/GenBank/DDBJ databases">
        <title>Complete genome and mega plasmid sequence of Sphingomonas panacis DCY99 elicits systemic resistance in rice to Xanthomonas oryzae.</title>
        <authorList>
            <person name="Kim Y.J."/>
            <person name="Yang D.C."/>
            <person name="Sing P."/>
        </authorList>
    </citation>
    <scope>NUCLEOTIDE SEQUENCE [LARGE SCALE GENOMIC DNA]</scope>
    <source>
        <strain evidence="2 3">DCY99</strain>
    </source>
</reference>
<protein>
    <recommendedName>
        <fullName evidence="1">Restriction endonuclease type IV Mrr domain-containing protein</fullName>
    </recommendedName>
</protein>
<dbReference type="GO" id="GO:0003677">
    <property type="term" value="F:DNA binding"/>
    <property type="evidence" value="ECO:0007669"/>
    <property type="project" value="InterPro"/>
</dbReference>
<dbReference type="STRING" id="1560345.AWL63_22650"/>
<accession>A0A1B3ZFY5</accession>
<sequence length="264" mass="29983">MSAWDYAQCAYGEIECAYLLDTCPYCRASLNQLDPDMDDGRFGYFTEVWVGICQLCGWWNARGEARERVDAHTEAVYELGSFGVLKNLDLKNIETPLQEVRDYLTVKYDDRLQMDPQLFERTVGSVFGDHGYEPQVTAYSHDGGIDVILADDETRIGVQIKRWKNRIEAEQIRSLMGAMVQAGLTRGMFVTTSSFRSGAFKTADRYTSLGRPVTLVDAPRFFDALGFSQTRVDRSTGAWITKIRPHLKKLGAFSDINEGRFYED</sequence>
<dbReference type="PANTHER" id="PTHR30015:SF7">
    <property type="entry name" value="TYPE IV METHYL-DIRECTED RESTRICTION ENZYME ECOKMRR"/>
    <property type="match status" value="1"/>
</dbReference>
<dbReference type="Gene3D" id="3.40.1350.10">
    <property type="match status" value="1"/>
</dbReference>
<dbReference type="AlphaFoldDB" id="A0A1B3ZFY5"/>
<dbReference type="InterPro" id="IPR007560">
    <property type="entry name" value="Restrct_endonuc_IV_Mrr"/>
</dbReference>
<dbReference type="RefSeq" id="WP_069206846.1">
    <property type="nucleotide sequence ID" value="NZ_CP014168.1"/>
</dbReference>
<proteinExistence type="predicted"/>
<evidence type="ECO:0000259" key="1">
    <source>
        <dbReference type="Pfam" id="PF04471"/>
    </source>
</evidence>
<dbReference type="InterPro" id="IPR052906">
    <property type="entry name" value="Type_IV_Methyl-Rstrct_Enzyme"/>
</dbReference>
<dbReference type="GO" id="GO:0015666">
    <property type="term" value="F:restriction endodeoxyribonuclease activity"/>
    <property type="evidence" value="ECO:0007669"/>
    <property type="project" value="TreeGrafter"/>
</dbReference>
<dbReference type="Pfam" id="PF04471">
    <property type="entry name" value="Mrr_cat"/>
    <property type="match status" value="1"/>
</dbReference>
<dbReference type="KEGG" id="span:AWL63_22650"/>
<organism evidence="2 3">
    <name type="scientific">Sphingomonas panacis</name>
    <dbReference type="NCBI Taxonomy" id="1560345"/>
    <lineage>
        <taxon>Bacteria</taxon>
        <taxon>Pseudomonadati</taxon>
        <taxon>Pseudomonadota</taxon>
        <taxon>Alphaproteobacteria</taxon>
        <taxon>Sphingomonadales</taxon>
        <taxon>Sphingomonadaceae</taxon>
        <taxon>Sphingomonas</taxon>
    </lineage>
</organism>
<gene>
    <name evidence="2" type="ORF">AWL63_22650</name>
</gene>
<dbReference type="EMBL" id="CP014168">
    <property type="protein sequence ID" value="AOH86338.1"/>
    <property type="molecule type" value="Genomic_DNA"/>
</dbReference>
<evidence type="ECO:0000313" key="2">
    <source>
        <dbReference type="EMBL" id="AOH86338.1"/>
    </source>
</evidence>